<proteinExistence type="predicted"/>
<protein>
    <submittedName>
        <fullName evidence="2">Uncharacterized protein</fullName>
    </submittedName>
</protein>
<feature type="transmembrane region" description="Helical" evidence="1">
    <location>
        <begin position="53"/>
        <end position="80"/>
    </location>
</feature>
<evidence type="ECO:0000313" key="3">
    <source>
        <dbReference type="Proteomes" id="UP000520156"/>
    </source>
</evidence>
<dbReference type="Proteomes" id="UP000520156">
    <property type="component" value="Unassembled WGS sequence"/>
</dbReference>
<feature type="transmembrane region" description="Helical" evidence="1">
    <location>
        <begin position="123"/>
        <end position="144"/>
    </location>
</feature>
<accession>A0A7X1F5F5</accession>
<dbReference type="AlphaFoldDB" id="A0A7X1F5F5"/>
<dbReference type="EMBL" id="JACLAU010000002">
    <property type="protein sequence ID" value="MBC2650678.1"/>
    <property type="molecule type" value="Genomic_DNA"/>
</dbReference>
<gene>
    <name evidence="2" type="ORF">H7F49_03095</name>
</gene>
<organism evidence="2 3">
    <name type="scientific">Novosphingobium aerophilum</name>
    <dbReference type="NCBI Taxonomy" id="2839843"/>
    <lineage>
        <taxon>Bacteria</taxon>
        <taxon>Pseudomonadati</taxon>
        <taxon>Pseudomonadota</taxon>
        <taxon>Alphaproteobacteria</taxon>
        <taxon>Sphingomonadales</taxon>
        <taxon>Sphingomonadaceae</taxon>
        <taxon>Novosphingobium</taxon>
    </lineage>
</organism>
<dbReference type="RefSeq" id="WP_185682094.1">
    <property type="nucleotide sequence ID" value="NZ_JACLAU010000002.1"/>
</dbReference>
<name>A0A7X1F5F5_9SPHN</name>
<comment type="caution">
    <text evidence="2">The sequence shown here is derived from an EMBL/GenBank/DDBJ whole genome shotgun (WGS) entry which is preliminary data.</text>
</comment>
<evidence type="ECO:0000313" key="2">
    <source>
        <dbReference type="EMBL" id="MBC2650678.1"/>
    </source>
</evidence>
<evidence type="ECO:0000256" key="1">
    <source>
        <dbReference type="SAM" id="Phobius"/>
    </source>
</evidence>
<feature type="transmembrane region" description="Helical" evidence="1">
    <location>
        <begin position="92"/>
        <end position="111"/>
    </location>
</feature>
<keyword evidence="1" id="KW-1133">Transmembrane helix</keyword>
<keyword evidence="1" id="KW-0472">Membrane</keyword>
<keyword evidence="3" id="KW-1185">Reference proteome</keyword>
<sequence>MPGGKRISRYSAAVAGGLAGVGFGTLGLCLYLAATNAQTPLRPMVGVEGLATIAVFLPAFLLIGLLFAMPSAAIMVLVLAALVRRWRPFDHVLVWIAAGVLFAWPTAELGFAMESGGGRFGPLFSLGSILLMTGGVSGFCAWLYRRPQDHRALGE</sequence>
<reference evidence="2 3" key="1">
    <citation type="submission" date="2020-08" db="EMBL/GenBank/DDBJ databases">
        <title>The genome sequence of Novosphingobium flavum 4Y4.</title>
        <authorList>
            <person name="Liu Y."/>
        </authorList>
    </citation>
    <scope>NUCLEOTIDE SEQUENCE [LARGE SCALE GENOMIC DNA]</scope>
    <source>
        <strain evidence="2 3">4Y4</strain>
    </source>
</reference>
<feature type="transmembrane region" description="Helical" evidence="1">
    <location>
        <begin position="12"/>
        <end position="33"/>
    </location>
</feature>
<keyword evidence="1" id="KW-0812">Transmembrane</keyword>